<evidence type="ECO:0000256" key="4">
    <source>
        <dbReference type="ARBA" id="ARBA00023015"/>
    </source>
</evidence>
<sequence length="143" mass="16274">MEAKKRYKTKQYDELVEYISSIPGQHFTVNELYMYFAGKDKAIGVTTLYRHLQRMLDEGIVSKYAVGTNGAACFEYVGDGASHDTVSAYHCKCEGCGKLIHVHCDMIKDIEHHMSDEHGFKIDPFRTVFYGTCEACLDTQKDK</sequence>
<evidence type="ECO:0000256" key="5">
    <source>
        <dbReference type="ARBA" id="ARBA00023125"/>
    </source>
</evidence>
<feature type="binding site" evidence="8">
    <location>
        <position position="84"/>
    </location>
    <ligand>
        <name>Fe cation</name>
        <dbReference type="ChEBI" id="CHEBI:24875"/>
    </ligand>
</feature>
<comment type="similarity">
    <text evidence="1">Belongs to the Fur family.</text>
</comment>
<keyword evidence="4" id="KW-0805">Transcription regulation</keyword>
<evidence type="ECO:0000256" key="3">
    <source>
        <dbReference type="ARBA" id="ARBA00022833"/>
    </source>
</evidence>
<comment type="cofactor">
    <cofactor evidence="7">
        <name>Zn(2+)</name>
        <dbReference type="ChEBI" id="CHEBI:29105"/>
    </cofactor>
    <text evidence="7">Binds 1 zinc ion per subunit.</text>
</comment>
<dbReference type="GO" id="GO:1900376">
    <property type="term" value="P:regulation of secondary metabolite biosynthetic process"/>
    <property type="evidence" value="ECO:0007669"/>
    <property type="project" value="TreeGrafter"/>
</dbReference>
<keyword evidence="6" id="KW-0804">Transcription</keyword>
<evidence type="ECO:0000313" key="9">
    <source>
        <dbReference type="EMBL" id="ASS37723.1"/>
    </source>
</evidence>
<evidence type="ECO:0000256" key="1">
    <source>
        <dbReference type="ARBA" id="ARBA00007957"/>
    </source>
</evidence>
<dbReference type="InterPro" id="IPR036390">
    <property type="entry name" value="WH_DNA-bd_sf"/>
</dbReference>
<organism evidence="9 10">
    <name type="scientific">Mogibacterium pumilum</name>
    <dbReference type="NCBI Taxonomy" id="86332"/>
    <lineage>
        <taxon>Bacteria</taxon>
        <taxon>Bacillati</taxon>
        <taxon>Bacillota</taxon>
        <taxon>Clostridia</taxon>
        <taxon>Peptostreptococcales</taxon>
        <taxon>Anaerovoracaceae</taxon>
        <taxon>Mogibacterium</taxon>
    </lineage>
</organism>
<dbReference type="GO" id="GO:0045892">
    <property type="term" value="P:negative regulation of DNA-templated transcription"/>
    <property type="evidence" value="ECO:0007669"/>
    <property type="project" value="TreeGrafter"/>
</dbReference>
<dbReference type="RefSeq" id="WP_094233949.1">
    <property type="nucleotide sequence ID" value="NZ_CP016199.1"/>
</dbReference>
<keyword evidence="10" id="KW-1185">Reference proteome</keyword>
<dbReference type="PANTHER" id="PTHR33202">
    <property type="entry name" value="ZINC UPTAKE REGULATION PROTEIN"/>
    <property type="match status" value="1"/>
</dbReference>
<evidence type="ECO:0000256" key="6">
    <source>
        <dbReference type="ARBA" id="ARBA00023163"/>
    </source>
</evidence>
<dbReference type="GO" id="GO:0003700">
    <property type="term" value="F:DNA-binding transcription factor activity"/>
    <property type="evidence" value="ECO:0007669"/>
    <property type="project" value="InterPro"/>
</dbReference>
<feature type="binding site" evidence="7">
    <location>
        <position position="136"/>
    </location>
    <ligand>
        <name>Zn(2+)</name>
        <dbReference type="ChEBI" id="CHEBI:29105"/>
    </ligand>
</feature>
<comment type="cofactor">
    <cofactor evidence="8">
        <name>Mn(2+)</name>
        <dbReference type="ChEBI" id="CHEBI:29035"/>
    </cofactor>
    <cofactor evidence="8">
        <name>Fe(2+)</name>
        <dbReference type="ChEBI" id="CHEBI:29033"/>
    </cofactor>
    <text evidence="8">Binds 1 Mn(2+) or Fe(2+) ion per subunit.</text>
</comment>
<evidence type="ECO:0000256" key="7">
    <source>
        <dbReference type="PIRSR" id="PIRSR602481-1"/>
    </source>
</evidence>
<dbReference type="GO" id="GO:0008270">
    <property type="term" value="F:zinc ion binding"/>
    <property type="evidence" value="ECO:0007669"/>
    <property type="project" value="TreeGrafter"/>
</dbReference>
<dbReference type="AlphaFoldDB" id="A0A223ARX6"/>
<dbReference type="InterPro" id="IPR036388">
    <property type="entry name" value="WH-like_DNA-bd_sf"/>
</dbReference>
<dbReference type="EMBL" id="CP016199">
    <property type="protein sequence ID" value="ASS37723.1"/>
    <property type="molecule type" value="Genomic_DNA"/>
</dbReference>
<keyword evidence="7" id="KW-0479">Metal-binding</keyword>
<dbReference type="Pfam" id="PF01475">
    <property type="entry name" value="FUR"/>
    <property type="match status" value="1"/>
</dbReference>
<dbReference type="Proteomes" id="UP000214689">
    <property type="component" value="Chromosome"/>
</dbReference>
<feature type="binding site" evidence="7">
    <location>
        <position position="133"/>
    </location>
    <ligand>
        <name>Zn(2+)</name>
        <dbReference type="ChEBI" id="CHEBI:29105"/>
    </ligand>
</feature>
<keyword evidence="8" id="KW-0408">Iron</keyword>
<feature type="binding site" evidence="7">
    <location>
        <position position="93"/>
    </location>
    <ligand>
        <name>Zn(2+)</name>
        <dbReference type="ChEBI" id="CHEBI:29105"/>
    </ligand>
</feature>
<accession>A0A223ARX6</accession>
<reference evidence="10" key="1">
    <citation type="submission" date="2016-05" db="EMBL/GenBank/DDBJ databases">
        <authorList>
            <person name="Holder M.E."/>
            <person name="Ajami N.J."/>
            <person name="Petrosino J.F."/>
        </authorList>
    </citation>
    <scope>NUCLEOTIDE SEQUENCE [LARGE SCALE GENOMIC DNA]</scope>
    <source>
        <strain evidence="10">ATCC 700696</strain>
    </source>
</reference>
<protein>
    <submittedName>
        <fullName evidence="9">Fe2+/Zn2+ uptake regulation protein</fullName>
    </submittedName>
</protein>
<dbReference type="GO" id="GO:0000976">
    <property type="term" value="F:transcription cis-regulatory region binding"/>
    <property type="evidence" value="ECO:0007669"/>
    <property type="project" value="TreeGrafter"/>
</dbReference>
<keyword evidence="2" id="KW-0678">Repressor</keyword>
<dbReference type="InterPro" id="IPR043135">
    <property type="entry name" value="Fur_C"/>
</dbReference>
<feature type="binding site" evidence="7">
    <location>
        <position position="96"/>
    </location>
    <ligand>
        <name>Zn(2+)</name>
        <dbReference type="ChEBI" id="CHEBI:29105"/>
    </ligand>
</feature>
<evidence type="ECO:0000313" key="10">
    <source>
        <dbReference type="Proteomes" id="UP000214689"/>
    </source>
</evidence>
<gene>
    <name evidence="9" type="ORF">AXF17_04155</name>
</gene>
<name>A0A223ARX6_9FIRM</name>
<dbReference type="OrthoDB" id="8659436at2"/>
<dbReference type="Gene3D" id="3.30.1490.190">
    <property type="match status" value="1"/>
</dbReference>
<keyword evidence="5" id="KW-0238">DNA-binding</keyword>
<keyword evidence="3 7" id="KW-0862">Zinc</keyword>
<evidence type="ECO:0000256" key="8">
    <source>
        <dbReference type="PIRSR" id="PIRSR602481-2"/>
    </source>
</evidence>
<dbReference type="InterPro" id="IPR002481">
    <property type="entry name" value="FUR"/>
</dbReference>
<dbReference type="Gene3D" id="1.10.10.10">
    <property type="entry name" value="Winged helix-like DNA-binding domain superfamily/Winged helix DNA-binding domain"/>
    <property type="match status" value="1"/>
</dbReference>
<proteinExistence type="inferred from homology"/>
<evidence type="ECO:0000256" key="2">
    <source>
        <dbReference type="ARBA" id="ARBA00022491"/>
    </source>
</evidence>
<dbReference type="PANTHER" id="PTHR33202:SF7">
    <property type="entry name" value="FERRIC UPTAKE REGULATION PROTEIN"/>
    <property type="match status" value="1"/>
</dbReference>
<dbReference type="SUPFAM" id="SSF46785">
    <property type="entry name" value="Winged helix' DNA-binding domain"/>
    <property type="match status" value="1"/>
</dbReference>